<dbReference type="Gene3D" id="1.20.1280.50">
    <property type="match status" value="1"/>
</dbReference>
<dbReference type="STRING" id="1043003.A0A074VF92"/>
<organism evidence="2 3">
    <name type="scientific">Aureobasidium melanogenum (strain CBS 110374)</name>
    <name type="common">Aureobasidium pullulans var. melanogenum</name>
    <dbReference type="NCBI Taxonomy" id="1043003"/>
    <lineage>
        <taxon>Eukaryota</taxon>
        <taxon>Fungi</taxon>
        <taxon>Dikarya</taxon>
        <taxon>Ascomycota</taxon>
        <taxon>Pezizomycotina</taxon>
        <taxon>Dothideomycetes</taxon>
        <taxon>Dothideomycetidae</taxon>
        <taxon>Dothideales</taxon>
        <taxon>Saccotheciaceae</taxon>
        <taxon>Aureobasidium</taxon>
    </lineage>
</organism>
<name>A0A074VF92_AURM1</name>
<dbReference type="AlphaFoldDB" id="A0A074VF92"/>
<accession>A0A074VF92</accession>
<dbReference type="GeneID" id="63912496"/>
<keyword evidence="3" id="KW-1185">Reference proteome</keyword>
<evidence type="ECO:0000259" key="1">
    <source>
        <dbReference type="PROSITE" id="PS50181"/>
    </source>
</evidence>
<reference evidence="2 3" key="1">
    <citation type="journal article" date="2014" name="BMC Genomics">
        <title>Genome sequencing of four Aureobasidium pullulans varieties: biotechnological potential, stress tolerance, and description of new species.</title>
        <authorList>
            <person name="Gostin Ar C."/>
            <person name="Ohm R.A."/>
            <person name="Kogej T."/>
            <person name="Sonjak S."/>
            <person name="Turk M."/>
            <person name="Zajc J."/>
            <person name="Zalar P."/>
            <person name="Grube M."/>
            <person name="Sun H."/>
            <person name="Han J."/>
            <person name="Sharma A."/>
            <person name="Chiniquy J."/>
            <person name="Ngan C.Y."/>
            <person name="Lipzen A."/>
            <person name="Barry K."/>
            <person name="Grigoriev I.V."/>
            <person name="Gunde-Cimerman N."/>
        </authorList>
    </citation>
    <scope>NUCLEOTIDE SEQUENCE [LARGE SCALE GENOMIC DNA]</scope>
    <source>
        <strain evidence="2 3">CBS 110374</strain>
    </source>
</reference>
<gene>
    <name evidence="2" type="ORF">M437DRAFT_27715</name>
</gene>
<dbReference type="SUPFAM" id="SSF81383">
    <property type="entry name" value="F-box domain"/>
    <property type="match status" value="1"/>
</dbReference>
<dbReference type="InterPro" id="IPR001810">
    <property type="entry name" value="F-box_dom"/>
</dbReference>
<dbReference type="Proteomes" id="UP000030672">
    <property type="component" value="Unassembled WGS sequence"/>
</dbReference>
<dbReference type="EMBL" id="KL584850">
    <property type="protein sequence ID" value="KEQ59098.1"/>
    <property type="molecule type" value="Genomic_DNA"/>
</dbReference>
<protein>
    <recommendedName>
        <fullName evidence="1">F-box domain-containing protein</fullName>
    </recommendedName>
</protein>
<dbReference type="HOGENOM" id="CLU_180467_0_0_1"/>
<dbReference type="SMART" id="SM00256">
    <property type="entry name" value="FBOX"/>
    <property type="match status" value="1"/>
</dbReference>
<feature type="domain" description="F-box" evidence="1">
    <location>
        <begin position="1"/>
        <end position="31"/>
    </location>
</feature>
<evidence type="ECO:0000313" key="3">
    <source>
        <dbReference type="Proteomes" id="UP000030672"/>
    </source>
</evidence>
<sequence>LVDLPTEVLVEIFNHLPEKDISTVRLVCKKLCDAATPRFAKVNFTERTHVVSPYSIDKLVSIAEHPIYGQCVK</sequence>
<dbReference type="InterPro" id="IPR036047">
    <property type="entry name" value="F-box-like_dom_sf"/>
</dbReference>
<proteinExistence type="predicted"/>
<feature type="non-terminal residue" evidence="2">
    <location>
        <position position="73"/>
    </location>
</feature>
<dbReference type="RefSeq" id="XP_040876121.1">
    <property type="nucleotide sequence ID" value="XM_041019123.1"/>
</dbReference>
<dbReference type="PROSITE" id="PS50181">
    <property type="entry name" value="FBOX"/>
    <property type="match status" value="1"/>
</dbReference>
<evidence type="ECO:0000313" key="2">
    <source>
        <dbReference type="EMBL" id="KEQ59098.1"/>
    </source>
</evidence>
<feature type="non-terminal residue" evidence="2">
    <location>
        <position position="1"/>
    </location>
</feature>
<dbReference type="Pfam" id="PF12937">
    <property type="entry name" value="F-box-like"/>
    <property type="match status" value="1"/>
</dbReference>